<feature type="transmembrane region" description="Helical" evidence="2">
    <location>
        <begin position="382"/>
        <end position="402"/>
    </location>
</feature>
<reference evidence="3 4" key="1">
    <citation type="submission" date="2020-07" db="EMBL/GenBank/DDBJ databases">
        <title>Bradyrhizobium diversity isolated from nodules of indigenous legumes of Western Australia.</title>
        <authorList>
            <person name="Klepa M.S."/>
        </authorList>
    </citation>
    <scope>NUCLEOTIDE SEQUENCE [LARGE SCALE GENOMIC DNA]</scope>
    <source>
        <strain evidence="3 4">CNPSo 4019</strain>
    </source>
</reference>
<sequence length="717" mass="79476">MRRAEAGGTGTDDRDVDGGGEGGHGRALARSLSALKAADAYLPQRTRIQDATLSPIADIREGDRCGIGPSRLVFRAEVVFNLVFSFAHSSRDFPMLNIDSGVEHKRTAVLVVHGIGSQRALETVRGVIRGVWRNKGNPDDKENKLWTHPEKSGVDIDLTVMTTSEVPGSTDKRVVDFHELYWAHLMSETKAVAVLLWLYELCRKGPVMRTGLNALWWAVSIFLCLMNLSFAVLALRGVLLFSETSAQNILIAPFLLLLCSVVFGLYVALRWQALRLVLWLAVFCVAGFAAGLGYLWLEGAFPGGNGVLDGAEVLTLIGLPTLDALLATYLVMGQQGLRAFWRTLAVSLLVSLAFIWADQHWYDRSLAETVLRAWPWGLNSPWSAPIAFGVIGIYLAANGAFLQPYLGDAARYFRGSPANVAVRRAIRKEAVDTLARLHDSGRYDRIVVVAHSLGTVVAYDMLRAYFSRICDELPPITLLGQEFLDVDGAPWQPEKMATHEEKVELRRKARQLIANIADVTVRRPVEQRHFKSWLVTDFVTLGSALSHAYFLMCEEAKEPDAAEKTGHERLRADFRRRVEEREFPTCPPKRLQQDGLLAFDNPRKKIRQIHHGALFGLTRWTNIYFPIEQIFWGDAIGGPLAPIFGRHIVDLPVSTKLAGGADFFTHTAYWNVDRKPDTWKAPHLAALRDAVDLSDGTPTIDLIGRGEDAPGEAGGNS</sequence>
<evidence type="ECO:0000256" key="1">
    <source>
        <dbReference type="SAM" id="MobiDB-lite"/>
    </source>
</evidence>
<dbReference type="RefSeq" id="WP_197965071.1">
    <property type="nucleotide sequence ID" value="NZ_JACEGD010000003.1"/>
</dbReference>
<feature type="transmembrane region" description="Helical" evidence="2">
    <location>
        <begin position="313"/>
        <end position="332"/>
    </location>
</feature>
<feature type="region of interest" description="Disordered" evidence="1">
    <location>
        <begin position="1"/>
        <end position="25"/>
    </location>
</feature>
<keyword evidence="4" id="KW-1185">Reference proteome</keyword>
<feature type="transmembrane region" description="Helical" evidence="2">
    <location>
        <begin position="276"/>
        <end position="297"/>
    </location>
</feature>
<evidence type="ECO:0008006" key="5">
    <source>
        <dbReference type="Google" id="ProtNLM"/>
    </source>
</evidence>
<dbReference type="EMBL" id="JACEGD010000003">
    <property type="protein sequence ID" value="MBH5385430.1"/>
    <property type="molecule type" value="Genomic_DNA"/>
</dbReference>
<proteinExistence type="predicted"/>
<feature type="transmembrane region" description="Helical" evidence="2">
    <location>
        <begin position="339"/>
        <end position="357"/>
    </location>
</feature>
<feature type="transmembrane region" description="Helical" evidence="2">
    <location>
        <begin position="214"/>
        <end position="237"/>
    </location>
</feature>
<protein>
    <recommendedName>
        <fullName evidence="5">Alpha/beta hydrolase</fullName>
    </recommendedName>
</protein>
<evidence type="ECO:0000313" key="4">
    <source>
        <dbReference type="Proteomes" id="UP001194539"/>
    </source>
</evidence>
<keyword evidence="2" id="KW-1133">Transmembrane helix</keyword>
<evidence type="ECO:0000256" key="2">
    <source>
        <dbReference type="SAM" id="Phobius"/>
    </source>
</evidence>
<dbReference type="Proteomes" id="UP001194539">
    <property type="component" value="Unassembled WGS sequence"/>
</dbReference>
<keyword evidence="2" id="KW-0812">Transmembrane</keyword>
<comment type="caution">
    <text evidence="3">The sequence shown here is derived from an EMBL/GenBank/DDBJ whole genome shotgun (WGS) entry which is preliminary data.</text>
</comment>
<organism evidence="3 4">
    <name type="scientific">Bradyrhizobium diversitatis</name>
    <dbReference type="NCBI Taxonomy" id="2755406"/>
    <lineage>
        <taxon>Bacteria</taxon>
        <taxon>Pseudomonadati</taxon>
        <taxon>Pseudomonadota</taxon>
        <taxon>Alphaproteobacteria</taxon>
        <taxon>Hyphomicrobiales</taxon>
        <taxon>Nitrobacteraceae</taxon>
        <taxon>Bradyrhizobium</taxon>
    </lineage>
</organism>
<gene>
    <name evidence="3" type="ORF">H1B27_03945</name>
</gene>
<feature type="transmembrane region" description="Helical" evidence="2">
    <location>
        <begin position="249"/>
        <end position="269"/>
    </location>
</feature>
<name>A0ABS0NWN4_9BRAD</name>
<evidence type="ECO:0000313" key="3">
    <source>
        <dbReference type="EMBL" id="MBH5385430.1"/>
    </source>
</evidence>
<accession>A0ABS0NWN4</accession>
<keyword evidence="2" id="KW-0472">Membrane</keyword>